<dbReference type="InterPro" id="IPR004358">
    <property type="entry name" value="Sig_transdc_His_kin-like_C"/>
</dbReference>
<dbReference type="PRINTS" id="PR00344">
    <property type="entry name" value="BCTRLSENSOR"/>
</dbReference>
<comment type="catalytic activity">
    <reaction evidence="1">
        <text>ATP + protein L-histidine = ADP + protein N-phospho-L-histidine.</text>
        <dbReference type="EC" id="2.7.13.3"/>
    </reaction>
</comment>
<dbReference type="SUPFAM" id="SSF55874">
    <property type="entry name" value="ATPase domain of HSP90 chaperone/DNA topoisomerase II/histidine kinase"/>
    <property type="match status" value="1"/>
</dbReference>
<keyword evidence="8" id="KW-0902">Two-component regulatory system</keyword>
<evidence type="ECO:0000256" key="6">
    <source>
        <dbReference type="ARBA" id="ARBA00022777"/>
    </source>
</evidence>
<proteinExistence type="predicted"/>
<gene>
    <name evidence="10" type="ORF">ENR59_05455</name>
</gene>
<dbReference type="PANTHER" id="PTHR43065">
    <property type="entry name" value="SENSOR HISTIDINE KINASE"/>
    <property type="match status" value="1"/>
</dbReference>
<keyword evidence="3" id="KW-0597">Phosphoprotein</keyword>
<reference evidence="10" key="1">
    <citation type="journal article" date="2020" name="mSystems">
        <title>Genome- and Community-Level Interaction Insights into Carbon Utilization and Element Cycling Functions of Hydrothermarchaeota in Hydrothermal Sediment.</title>
        <authorList>
            <person name="Zhou Z."/>
            <person name="Liu Y."/>
            <person name="Xu W."/>
            <person name="Pan J."/>
            <person name="Luo Z.H."/>
            <person name="Li M."/>
        </authorList>
    </citation>
    <scope>NUCLEOTIDE SEQUENCE [LARGE SCALE GENOMIC DNA]</scope>
    <source>
        <strain evidence="10">SpSt-413</strain>
    </source>
</reference>
<dbReference type="GO" id="GO:0005524">
    <property type="term" value="F:ATP binding"/>
    <property type="evidence" value="ECO:0007669"/>
    <property type="project" value="UniProtKB-KW"/>
</dbReference>
<evidence type="ECO:0000256" key="3">
    <source>
        <dbReference type="ARBA" id="ARBA00022553"/>
    </source>
</evidence>
<evidence type="ECO:0000256" key="1">
    <source>
        <dbReference type="ARBA" id="ARBA00000085"/>
    </source>
</evidence>
<dbReference type="EMBL" id="DSRP01000378">
    <property type="protein sequence ID" value="HGG92383.1"/>
    <property type="molecule type" value="Genomic_DNA"/>
</dbReference>
<sequence length="297" mass="31827">MPNPIPLLAASALLAVAASLLPQPWSALCLVAAISGFWRTMVRVRSSLDAMRAQKAALDEQLLQSQKMAAIGEIAAGIAHEINNPLAVITQEAEWLGHLLSQDPPDVAEARKSLDGVRAQVTRCADITHNLLNLARTWKPVSQPASLNRCVEDMARLTEREAAPRRVTLARQYDQNLPMIPLDPPLMRQAVLNLLVNAVQAVPDGGTVTIRTGLSPDSRAYLQVTDNGPGIPREILPRIFDPFFTTKAPGKGTGLGLAITQRIVDRLGGLITAANIPGGGACFTISLPGPKTEKNNE</sequence>
<dbReference type="InterPro" id="IPR036097">
    <property type="entry name" value="HisK_dim/P_sf"/>
</dbReference>
<dbReference type="SUPFAM" id="SSF47384">
    <property type="entry name" value="Homodimeric domain of signal transducing histidine kinase"/>
    <property type="match status" value="1"/>
</dbReference>
<keyword evidence="4" id="KW-0808">Transferase</keyword>
<dbReference type="Pfam" id="PF00512">
    <property type="entry name" value="HisKA"/>
    <property type="match status" value="1"/>
</dbReference>
<dbReference type="CDD" id="cd00082">
    <property type="entry name" value="HisKA"/>
    <property type="match status" value="1"/>
</dbReference>
<name>A0A7C4AGS8_9BACT</name>
<dbReference type="PANTHER" id="PTHR43065:SF10">
    <property type="entry name" value="PEROXIDE STRESS-ACTIVATED HISTIDINE KINASE MAK3"/>
    <property type="match status" value="1"/>
</dbReference>
<evidence type="ECO:0000313" key="10">
    <source>
        <dbReference type="EMBL" id="HGG92383.1"/>
    </source>
</evidence>
<dbReference type="InterPro" id="IPR003594">
    <property type="entry name" value="HATPase_dom"/>
</dbReference>
<evidence type="ECO:0000256" key="8">
    <source>
        <dbReference type="ARBA" id="ARBA00023012"/>
    </source>
</evidence>
<dbReference type="AlphaFoldDB" id="A0A7C4AGS8"/>
<evidence type="ECO:0000256" key="5">
    <source>
        <dbReference type="ARBA" id="ARBA00022741"/>
    </source>
</evidence>
<accession>A0A7C4AGS8</accession>
<keyword evidence="7" id="KW-0067">ATP-binding</keyword>
<organism evidence="10">
    <name type="scientific">Fundidesulfovibrio putealis</name>
    <dbReference type="NCBI Taxonomy" id="270496"/>
    <lineage>
        <taxon>Bacteria</taxon>
        <taxon>Pseudomonadati</taxon>
        <taxon>Thermodesulfobacteriota</taxon>
        <taxon>Desulfovibrionia</taxon>
        <taxon>Desulfovibrionales</taxon>
        <taxon>Desulfovibrionaceae</taxon>
        <taxon>Fundidesulfovibrio</taxon>
    </lineage>
</organism>
<evidence type="ECO:0000256" key="2">
    <source>
        <dbReference type="ARBA" id="ARBA00012438"/>
    </source>
</evidence>
<dbReference type="InterPro" id="IPR005467">
    <property type="entry name" value="His_kinase_dom"/>
</dbReference>
<dbReference type="PROSITE" id="PS50109">
    <property type="entry name" value="HIS_KIN"/>
    <property type="match status" value="1"/>
</dbReference>
<dbReference type="GO" id="GO:0000155">
    <property type="term" value="F:phosphorelay sensor kinase activity"/>
    <property type="evidence" value="ECO:0007669"/>
    <property type="project" value="InterPro"/>
</dbReference>
<dbReference type="EC" id="2.7.13.3" evidence="2"/>
<dbReference type="Gene3D" id="3.30.565.10">
    <property type="entry name" value="Histidine kinase-like ATPase, C-terminal domain"/>
    <property type="match status" value="1"/>
</dbReference>
<dbReference type="InterPro" id="IPR003661">
    <property type="entry name" value="HisK_dim/P_dom"/>
</dbReference>
<dbReference type="InterPro" id="IPR036890">
    <property type="entry name" value="HATPase_C_sf"/>
</dbReference>
<evidence type="ECO:0000256" key="4">
    <source>
        <dbReference type="ARBA" id="ARBA00022679"/>
    </source>
</evidence>
<evidence type="ECO:0000256" key="7">
    <source>
        <dbReference type="ARBA" id="ARBA00022840"/>
    </source>
</evidence>
<dbReference type="SMART" id="SM00387">
    <property type="entry name" value="HATPase_c"/>
    <property type="match status" value="1"/>
</dbReference>
<comment type="caution">
    <text evidence="10">The sequence shown here is derived from an EMBL/GenBank/DDBJ whole genome shotgun (WGS) entry which is preliminary data.</text>
</comment>
<protein>
    <recommendedName>
        <fullName evidence="2">histidine kinase</fullName>
        <ecNumber evidence="2">2.7.13.3</ecNumber>
    </recommendedName>
</protein>
<evidence type="ECO:0000259" key="9">
    <source>
        <dbReference type="PROSITE" id="PS50109"/>
    </source>
</evidence>
<dbReference type="Gene3D" id="1.10.287.130">
    <property type="match status" value="1"/>
</dbReference>
<feature type="domain" description="Histidine kinase" evidence="9">
    <location>
        <begin position="77"/>
        <end position="291"/>
    </location>
</feature>
<keyword evidence="5" id="KW-0547">Nucleotide-binding</keyword>
<dbReference type="Pfam" id="PF02518">
    <property type="entry name" value="HATPase_c"/>
    <property type="match status" value="1"/>
</dbReference>
<keyword evidence="6 10" id="KW-0418">Kinase</keyword>
<dbReference type="SMART" id="SM00388">
    <property type="entry name" value="HisKA"/>
    <property type="match status" value="1"/>
</dbReference>